<keyword evidence="3" id="KW-0862">Zinc</keyword>
<evidence type="ECO:0000313" key="8">
    <source>
        <dbReference type="Proteomes" id="UP000188318"/>
    </source>
</evidence>
<dbReference type="Pfam" id="PF08240">
    <property type="entry name" value="ADH_N"/>
    <property type="match status" value="1"/>
</dbReference>
<feature type="non-terminal residue" evidence="7">
    <location>
        <position position="1"/>
    </location>
</feature>
<keyword evidence="4" id="KW-0560">Oxidoreductase</keyword>
<accession>A0A1R3R6Z2</accession>
<dbReference type="OrthoDB" id="256333at2759"/>
<sequence>VEIPPLQWAQVFEKQGSDLQYKKIPVPQLPPDAVLVQIKYSGVCRSDLHAWKGDWPTEPKYNLVGGHEGTGVVVARGKNVSQL</sequence>
<evidence type="ECO:0000256" key="3">
    <source>
        <dbReference type="ARBA" id="ARBA00022833"/>
    </source>
</evidence>
<dbReference type="InterPro" id="IPR013154">
    <property type="entry name" value="ADH-like_N"/>
</dbReference>
<reference evidence="8" key="1">
    <citation type="journal article" date="2017" name="Genome Biol.">
        <title>Comparative genomics reveals high biological diversity and specific adaptations in the industrially and medically important fungal genus Aspergillus.</title>
        <authorList>
            <person name="de Vries R.P."/>
            <person name="Riley R."/>
            <person name="Wiebenga A."/>
            <person name="Aguilar-Osorio G."/>
            <person name="Amillis S."/>
            <person name="Uchima C.A."/>
            <person name="Anderluh G."/>
            <person name="Asadollahi M."/>
            <person name="Askin M."/>
            <person name="Barry K."/>
            <person name="Battaglia E."/>
            <person name="Bayram O."/>
            <person name="Benocci T."/>
            <person name="Braus-Stromeyer S.A."/>
            <person name="Caldana C."/>
            <person name="Canovas D."/>
            <person name="Cerqueira G.C."/>
            <person name="Chen F."/>
            <person name="Chen W."/>
            <person name="Choi C."/>
            <person name="Clum A."/>
            <person name="Dos Santos R.A."/>
            <person name="Damasio A.R."/>
            <person name="Diallinas G."/>
            <person name="Emri T."/>
            <person name="Fekete E."/>
            <person name="Flipphi M."/>
            <person name="Freyberg S."/>
            <person name="Gallo A."/>
            <person name="Gournas C."/>
            <person name="Habgood R."/>
            <person name="Hainaut M."/>
            <person name="Harispe M.L."/>
            <person name="Henrissat B."/>
            <person name="Hilden K.S."/>
            <person name="Hope R."/>
            <person name="Hossain A."/>
            <person name="Karabika E."/>
            <person name="Karaffa L."/>
            <person name="Karanyi Z."/>
            <person name="Krasevec N."/>
            <person name="Kuo A."/>
            <person name="Kusch H."/>
            <person name="LaButti K."/>
            <person name="Lagendijk E.L."/>
            <person name="Lapidus A."/>
            <person name="Levasseur A."/>
            <person name="Lindquist E."/>
            <person name="Lipzen A."/>
            <person name="Logrieco A.F."/>
            <person name="MacCabe A."/>
            <person name="Maekelae M.R."/>
            <person name="Malavazi I."/>
            <person name="Melin P."/>
            <person name="Meyer V."/>
            <person name="Mielnichuk N."/>
            <person name="Miskei M."/>
            <person name="Molnar A.P."/>
            <person name="Mule G."/>
            <person name="Ngan C.Y."/>
            <person name="Orejas M."/>
            <person name="Orosz E."/>
            <person name="Ouedraogo J.P."/>
            <person name="Overkamp K.M."/>
            <person name="Park H.-S."/>
            <person name="Perrone G."/>
            <person name="Piumi F."/>
            <person name="Punt P.J."/>
            <person name="Ram A.F."/>
            <person name="Ramon A."/>
            <person name="Rauscher S."/>
            <person name="Record E."/>
            <person name="Riano-Pachon D.M."/>
            <person name="Robert V."/>
            <person name="Roehrig J."/>
            <person name="Ruller R."/>
            <person name="Salamov A."/>
            <person name="Salih N.S."/>
            <person name="Samson R.A."/>
            <person name="Sandor E."/>
            <person name="Sanguinetti M."/>
            <person name="Schuetze T."/>
            <person name="Sepcic K."/>
            <person name="Shelest E."/>
            <person name="Sherlock G."/>
            <person name="Sophianopoulou V."/>
            <person name="Squina F.M."/>
            <person name="Sun H."/>
            <person name="Susca A."/>
            <person name="Todd R.B."/>
            <person name="Tsang A."/>
            <person name="Unkles S.E."/>
            <person name="van de Wiele N."/>
            <person name="van Rossen-Uffink D."/>
            <person name="Oliveira J.V."/>
            <person name="Vesth T.C."/>
            <person name="Visser J."/>
            <person name="Yu J.-H."/>
            <person name="Zhou M."/>
            <person name="Andersen M.R."/>
            <person name="Archer D.B."/>
            <person name="Baker S.E."/>
            <person name="Benoit I."/>
            <person name="Brakhage A.A."/>
            <person name="Braus G.H."/>
            <person name="Fischer R."/>
            <person name="Frisvad J.C."/>
            <person name="Goldman G.H."/>
            <person name="Houbraken J."/>
            <person name="Oakley B."/>
            <person name="Pocsi I."/>
            <person name="Scazzocchio C."/>
            <person name="Seiboth B."/>
            <person name="vanKuyk P.A."/>
            <person name="Wortman J."/>
            <person name="Dyer P.S."/>
            <person name="Grigoriev I.V."/>
        </authorList>
    </citation>
    <scope>NUCLEOTIDE SEQUENCE [LARGE SCALE GENOMIC DNA]</scope>
    <source>
        <strain evidence="8">ITEM 5010</strain>
    </source>
</reference>
<feature type="non-terminal residue" evidence="7">
    <location>
        <position position="83"/>
    </location>
</feature>
<keyword evidence="2" id="KW-0479">Metal-binding</keyword>
<dbReference type="Proteomes" id="UP000188318">
    <property type="component" value="Unassembled WGS sequence"/>
</dbReference>
<dbReference type="PANTHER" id="PTHR42940:SF3">
    <property type="entry name" value="ALCOHOL DEHYDROGENASE 1-RELATED"/>
    <property type="match status" value="1"/>
</dbReference>
<dbReference type="PROSITE" id="PS00059">
    <property type="entry name" value="ADH_ZINC"/>
    <property type="match status" value="1"/>
</dbReference>
<protein>
    <recommendedName>
        <fullName evidence="6">Alcohol dehydrogenase-like N-terminal domain-containing protein</fullName>
    </recommendedName>
</protein>
<dbReference type="SUPFAM" id="SSF50129">
    <property type="entry name" value="GroES-like"/>
    <property type="match status" value="1"/>
</dbReference>
<dbReference type="GO" id="GO:0008270">
    <property type="term" value="F:zinc ion binding"/>
    <property type="evidence" value="ECO:0007669"/>
    <property type="project" value="InterPro"/>
</dbReference>
<dbReference type="EMBL" id="KV907554">
    <property type="protein sequence ID" value="OOF90257.1"/>
    <property type="molecule type" value="Genomic_DNA"/>
</dbReference>
<dbReference type="AlphaFoldDB" id="A0A1R3R6Z2"/>
<keyword evidence="5" id="KW-0520">NAD</keyword>
<keyword evidence="8" id="KW-1185">Reference proteome</keyword>
<evidence type="ECO:0000313" key="7">
    <source>
        <dbReference type="EMBL" id="OOF90257.1"/>
    </source>
</evidence>
<feature type="domain" description="Alcohol dehydrogenase-like N-terminal" evidence="6">
    <location>
        <begin position="31"/>
        <end position="82"/>
    </location>
</feature>
<organism evidence="7 8">
    <name type="scientific">Aspergillus carbonarius (strain ITEM 5010)</name>
    <dbReference type="NCBI Taxonomy" id="602072"/>
    <lineage>
        <taxon>Eukaryota</taxon>
        <taxon>Fungi</taxon>
        <taxon>Dikarya</taxon>
        <taxon>Ascomycota</taxon>
        <taxon>Pezizomycotina</taxon>
        <taxon>Eurotiomycetes</taxon>
        <taxon>Eurotiomycetidae</taxon>
        <taxon>Eurotiales</taxon>
        <taxon>Aspergillaceae</taxon>
        <taxon>Aspergillus</taxon>
        <taxon>Aspergillus subgen. Circumdati</taxon>
    </lineage>
</organism>
<dbReference type="STRING" id="602072.A0A1R3R6Z2"/>
<gene>
    <name evidence="7" type="ORF">ASPCADRAFT_21462</name>
</gene>
<comment type="cofactor">
    <cofactor evidence="1">
        <name>Zn(2+)</name>
        <dbReference type="ChEBI" id="CHEBI:29105"/>
    </cofactor>
</comment>
<dbReference type="InterPro" id="IPR011032">
    <property type="entry name" value="GroES-like_sf"/>
</dbReference>
<evidence type="ECO:0000256" key="1">
    <source>
        <dbReference type="ARBA" id="ARBA00001947"/>
    </source>
</evidence>
<dbReference type="GO" id="GO:0005737">
    <property type="term" value="C:cytoplasm"/>
    <property type="evidence" value="ECO:0007669"/>
    <property type="project" value="TreeGrafter"/>
</dbReference>
<evidence type="ECO:0000256" key="2">
    <source>
        <dbReference type="ARBA" id="ARBA00022723"/>
    </source>
</evidence>
<name>A0A1R3R6Z2_ASPC5</name>
<evidence type="ECO:0000256" key="5">
    <source>
        <dbReference type="ARBA" id="ARBA00023027"/>
    </source>
</evidence>
<dbReference type="OMA" id="PPLQWAQ"/>
<dbReference type="VEuPathDB" id="FungiDB:ASPCADRAFT_21462"/>
<dbReference type="GO" id="GO:0004022">
    <property type="term" value="F:alcohol dehydrogenase (NAD+) activity"/>
    <property type="evidence" value="ECO:0007669"/>
    <property type="project" value="TreeGrafter"/>
</dbReference>
<proteinExistence type="predicted"/>
<dbReference type="PANTHER" id="PTHR42940">
    <property type="entry name" value="ALCOHOL DEHYDROGENASE 1-RELATED"/>
    <property type="match status" value="1"/>
</dbReference>
<dbReference type="Gene3D" id="3.90.180.10">
    <property type="entry name" value="Medium-chain alcohol dehydrogenases, catalytic domain"/>
    <property type="match status" value="1"/>
</dbReference>
<dbReference type="InterPro" id="IPR002328">
    <property type="entry name" value="ADH_Zn_CS"/>
</dbReference>
<evidence type="ECO:0000256" key="4">
    <source>
        <dbReference type="ARBA" id="ARBA00023002"/>
    </source>
</evidence>
<evidence type="ECO:0000259" key="6">
    <source>
        <dbReference type="Pfam" id="PF08240"/>
    </source>
</evidence>